<dbReference type="InterPro" id="IPR023997">
    <property type="entry name" value="TonB-dep_OMP_SusC/RagA_CS"/>
</dbReference>
<evidence type="ECO:0000256" key="3">
    <source>
        <dbReference type="ARBA" id="ARBA00023136"/>
    </source>
</evidence>
<dbReference type="STRING" id="742727.HMPREF9447_05323"/>
<evidence type="ECO:0000259" key="7">
    <source>
        <dbReference type="SMART" id="SM00965"/>
    </source>
</evidence>
<accession>K9EEB7</accession>
<dbReference type="Gene3D" id="2.60.40.1120">
    <property type="entry name" value="Carboxypeptidase-like, regulatory domain"/>
    <property type="match status" value="1"/>
</dbReference>
<dbReference type="PANTHER" id="PTHR30069:SF29">
    <property type="entry name" value="HEMOGLOBIN AND HEMOGLOBIN-HAPTOGLOBIN-BINDING PROTEIN 1-RELATED"/>
    <property type="match status" value="1"/>
</dbReference>
<dbReference type="InterPro" id="IPR012910">
    <property type="entry name" value="Plug_dom"/>
</dbReference>
<dbReference type="SMART" id="SM00965">
    <property type="entry name" value="STN"/>
    <property type="match status" value="1"/>
</dbReference>
<comment type="subcellular location">
    <subcellularLocation>
        <location evidence="5">Cell outer membrane</location>
        <topology evidence="5">Multi-pass membrane protein</topology>
    </subcellularLocation>
</comment>
<organism evidence="8 9">
    <name type="scientific">Bacteroides oleiciplenus YIT 12058</name>
    <dbReference type="NCBI Taxonomy" id="742727"/>
    <lineage>
        <taxon>Bacteria</taxon>
        <taxon>Pseudomonadati</taxon>
        <taxon>Bacteroidota</taxon>
        <taxon>Bacteroidia</taxon>
        <taxon>Bacteroidales</taxon>
        <taxon>Bacteroidaceae</taxon>
        <taxon>Bacteroides</taxon>
    </lineage>
</organism>
<dbReference type="OrthoDB" id="9768177at2"/>
<keyword evidence="2" id="KW-0732">Signal</keyword>
<evidence type="ECO:0000256" key="4">
    <source>
        <dbReference type="ARBA" id="ARBA00023237"/>
    </source>
</evidence>
<keyword evidence="9" id="KW-1185">Reference proteome</keyword>
<dbReference type="PATRIC" id="fig|742727.4.peg.5441"/>
<dbReference type="SUPFAM" id="SSF49464">
    <property type="entry name" value="Carboxypeptidase regulatory domain-like"/>
    <property type="match status" value="1"/>
</dbReference>
<proteinExistence type="inferred from homology"/>
<dbReference type="FunFam" id="2.60.40.1120:FF:000003">
    <property type="entry name" value="Outer membrane protein Omp121"/>
    <property type="match status" value="1"/>
</dbReference>
<evidence type="ECO:0000256" key="6">
    <source>
        <dbReference type="SAM" id="Phobius"/>
    </source>
</evidence>
<feature type="transmembrane region" description="Helical" evidence="6">
    <location>
        <begin position="21"/>
        <end position="43"/>
    </location>
</feature>
<dbReference type="HOGENOM" id="CLU_004317_1_1_10"/>
<dbReference type="Proteomes" id="UP000009872">
    <property type="component" value="Unassembled WGS sequence"/>
</dbReference>
<dbReference type="AlphaFoldDB" id="K9EEB7"/>
<evidence type="ECO:0000256" key="1">
    <source>
        <dbReference type="ARBA" id="ARBA00022448"/>
    </source>
</evidence>
<dbReference type="PANTHER" id="PTHR30069">
    <property type="entry name" value="TONB-DEPENDENT OUTER MEMBRANE RECEPTOR"/>
    <property type="match status" value="1"/>
</dbReference>
<dbReference type="Gene3D" id="2.170.130.10">
    <property type="entry name" value="TonB-dependent receptor, plug domain"/>
    <property type="match status" value="1"/>
</dbReference>
<dbReference type="InterPro" id="IPR039426">
    <property type="entry name" value="TonB-dep_rcpt-like"/>
</dbReference>
<dbReference type="Pfam" id="PF07715">
    <property type="entry name" value="Plug"/>
    <property type="match status" value="1"/>
</dbReference>
<evidence type="ECO:0000256" key="5">
    <source>
        <dbReference type="PROSITE-ProRule" id="PRU01360"/>
    </source>
</evidence>
<dbReference type="InterPro" id="IPR008969">
    <property type="entry name" value="CarboxyPept-like_regulatory"/>
</dbReference>
<keyword evidence="5" id="KW-1134">Transmembrane beta strand</keyword>
<name>K9EEB7_9BACE</name>
<dbReference type="InterPro" id="IPR011662">
    <property type="entry name" value="Secretin/TonB_short_N"/>
</dbReference>
<evidence type="ECO:0000313" key="9">
    <source>
        <dbReference type="Proteomes" id="UP000009872"/>
    </source>
</evidence>
<dbReference type="eggNOG" id="COG4206">
    <property type="taxonomic scope" value="Bacteria"/>
</dbReference>
<dbReference type="InterPro" id="IPR023996">
    <property type="entry name" value="TonB-dep_OMP_SusC/RagA"/>
</dbReference>
<dbReference type="InterPro" id="IPR037066">
    <property type="entry name" value="Plug_dom_sf"/>
</dbReference>
<dbReference type="PROSITE" id="PS52016">
    <property type="entry name" value="TONB_DEPENDENT_REC_3"/>
    <property type="match status" value="1"/>
</dbReference>
<protein>
    <submittedName>
        <fullName evidence="8">SusC/RagA family TonB-linked outer membrane protein</fullName>
    </submittedName>
</protein>
<comment type="caution">
    <text evidence="8">The sequence shown here is derived from an EMBL/GenBank/DDBJ whole genome shotgun (WGS) entry which is preliminary data.</text>
</comment>
<gene>
    <name evidence="8" type="ORF">HMPREF9447_05323</name>
</gene>
<keyword evidence="4 5" id="KW-0998">Cell outer membrane</keyword>
<dbReference type="EMBL" id="ADLF01000025">
    <property type="protein sequence ID" value="EKU87440.1"/>
    <property type="molecule type" value="Genomic_DNA"/>
</dbReference>
<keyword evidence="1 5" id="KW-0813">Transport</keyword>
<feature type="domain" description="Secretin/TonB short N-terminal" evidence="7">
    <location>
        <begin position="72"/>
        <end position="123"/>
    </location>
</feature>
<keyword evidence="6" id="KW-1133">Transmembrane helix</keyword>
<dbReference type="SUPFAM" id="SSF56935">
    <property type="entry name" value="Porins"/>
    <property type="match status" value="1"/>
</dbReference>
<evidence type="ECO:0000313" key="8">
    <source>
        <dbReference type="EMBL" id="EKU87440.1"/>
    </source>
</evidence>
<dbReference type="GO" id="GO:0044718">
    <property type="term" value="P:siderophore transmembrane transport"/>
    <property type="evidence" value="ECO:0007669"/>
    <property type="project" value="TreeGrafter"/>
</dbReference>
<reference evidence="8 9" key="1">
    <citation type="submission" date="2012-09" db="EMBL/GenBank/DDBJ databases">
        <title>The Genome Sequence of Bacteroides oleiciplenus YIT 12058.</title>
        <authorList>
            <consortium name="The Broad Institute Genome Sequencing Platform"/>
            <person name="Earl A."/>
            <person name="Ward D."/>
            <person name="Feldgarden M."/>
            <person name="Gevers D."/>
            <person name="Morotomi M."/>
            <person name="Walker B."/>
            <person name="Young S.K."/>
            <person name="Zeng Q."/>
            <person name="Gargeya S."/>
            <person name="Fitzgerald M."/>
            <person name="Haas B."/>
            <person name="Abouelleil A."/>
            <person name="Alvarado L."/>
            <person name="Arachchi H.M."/>
            <person name="Berlin A.M."/>
            <person name="Chapman S.B."/>
            <person name="Goldberg J."/>
            <person name="Griggs A."/>
            <person name="Gujja S."/>
            <person name="Hansen M."/>
            <person name="Howarth C."/>
            <person name="Imamovic A."/>
            <person name="Larimer J."/>
            <person name="McCowen C."/>
            <person name="Montmayeur A."/>
            <person name="Murphy C."/>
            <person name="Neiman D."/>
            <person name="Pearson M."/>
            <person name="Priest M."/>
            <person name="Roberts A."/>
            <person name="Saif S."/>
            <person name="Shea T."/>
            <person name="Sisk P."/>
            <person name="Sykes S."/>
            <person name="Wortman J."/>
            <person name="Nusbaum C."/>
            <person name="Birren B."/>
        </authorList>
    </citation>
    <scope>NUCLEOTIDE SEQUENCE [LARGE SCALE GENOMIC DNA]</scope>
    <source>
        <strain evidence="8 9">YIT 12058</strain>
    </source>
</reference>
<keyword evidence="5 6" id="KW-0812">Transmembrane</keyword>
<sequence length="1145" mass="128942">MKKNHIQGVICLFYHSKRLFIPVRLFTVLVLFSIMATFTANAIPYQDIRITVQRKNVALTQIFRDIEKQSGYSFLVRNNDVNTNEKVSINAKNKTIEQVLDMLFSGKNIKHKVEGKRITIYKPMNKNKEQTSNSVRRITGRVTDEAQEPVIGASVTIDETSDGTITDVDGYFSLEAPTDAVRLKISYIGYTTQVVTIGNKTEINILLKEDTQILSEVVVVGYGIQKKASLTGAVAAIRNEQLISTKNENTQNMLTGKISGVRVMQKSAEPGSFNNNFDIRGMGDALIIIDGVPRDNMSRLSPNDIESISVLKDASAAIYGVRAANGVVLITTRQGEAGHVELEYSGNFGWQNPSGSVKSVSAADWMTLKNEKSMHNVNGGSLVFGLDEIEAYRNGTKQGTDWHDAVMRPLAPQTQHTLSARGGNEKVQYYMSAGYMYQESFLRSESLDYDRFNVRSNVTGKITDRLTVNFNMSGIMDQKDQPYTNADWIIRAMQRAPATQPIYANNNPEYLMYGWIEGDNPVAMMDADQVGNKKYNNKWFQTSAQVTYDLPWIKGLQLKGMFSYDYQIADNSIYSKSFNEYEYDAATDVYAVRKLQVPATYRREHYTKQSWLYQASLNYAHTFQKNHNVTGLLLLEGQRRDGDNFFARRELSLNLDKLFAGNVANQEGNMGTGGNELYQMANMGLVGKFGYDYKSKYLAEFSFRYDGSSRFGTGSQWGFFPSGSLGWRISEEGFWKDSHLAFINNAKIRLSYGKLGDDNASSYQFITGYTYPAGGDASGRPGGYVFNGSYINAVANKGITNPLITWYIAKTFDVGIDLDAWNGLLGLTVDYFSRSRTGLLATRATSLPSIVGASLPQENLNGDFTHGFDVEVSHYNSIGDLRYNLKGIFSYTRTKSKYVERGESGNSYENWRNNNNDRLQNIVWGFGDGGRYTSYGDIANSGIFTGYGTLPGDYRYQDWNGDGIISDLDRHPIGYENRPLINFSLNMGANWKGFDLNLLFQGAAMQYNRYIEQLREPMWGSDYSNALDYFMDRWHPVDPTADPYDPSTKWISGEYAYTGTLSDEWSEYNVHNSSYIRLKSAELGYTFPQKWIGKSGIKNLRLYVNGYNLFTVKGVPFDPEHSGNDTWGNLYPLNRTFSIGVNVKF</sequence>
<dbReference type="NCBIfam" id="TIGR04056">
    <property type="entry name" value="OMP_RagA_SusC"/>
    <property type="match status" value="1"/>
</dbReference>
<dbReference type="GO" id="GO:0009279">
    <property type="term" value="C:cell outer membrane"/>
    <property type="evidence" value="ECO:0007669"/>
    <property type="project" value="UniProtKB-SubCell"/>
</dbReference>
<evidence type="ECO:0000256" key="2">
    <source>
        <dbReference type="ARBA" id="ARBA00022729"/>
    </source>
</evidence>
<dbReference type="NCBIfam" id="TIGR04057">
    <property type="entry name" value="SusC_RagA_signa"/>
    <property type="match status" value="1"/>
</dbReference>
<dbReference type="GO" id="GO:0015344">
    <property type="term" value="F:siderophore uptake transmembrane transporter activity"/>
    <property type="evidence" value="ECO:0007669"/>
    <property type="project" value="TreeGrafter"/>
</dbReference>
<dbReference type="Gene3D" id="3.55.50.30">
    <property type="match status" value="1"/>
</dbReference>
<dbReference type="Pfam" id="PF07660">
    <property type="entry name" value="STN"/>
    <property type="match status" value="1"/>
</dbReference>
<dbReference type="Pfam" id="PF13715">
    <property type="entry name" value="CarbopepD_reg_2"/>
    <property type="match status" value="1"/>
</dbReference>
<keyword evidence="3 5" id="KW-0472">Membrane</keyword>
<comment type="similarity">
    <text evidence="5">Belongs to the TonB-dependent receptor family.</text>
</comment>